<dbReference type="EMBL" id="FOGT01000021">
    <property type="protein sequence ID" value="SES38742.1"/>
    <property type="molecule type" value="Genomic_DNA"/>
</dbReference>
<dbReference type="RefSeq" id="WP_093055459.1">
    <property type="nucleotide sequence ID" value="NZ_FOGT01000021.1"/>
</dbReference>
<evidence type="ECO:0000256" key="1">
    <source>
        <dbReference type="SAM" id="MobiDB-lite"/>
    </source>
</evidence>
<keyword evidence="2" id="KW-0282">Flagellum</keyword>
<name>A0A1H9WXV0_9BACI</name>
<dbReference type="Pfam" id="PF03646">
    <property type="entry name" value="FlaG"/>
    <property type="match status" value="1"/>
</dbReference>
<protein>
    <submittedName>
        <fullName evidence="2">Flagellar protein FlaG</fullName>
    </submittedName>
</protein>
<evidence type="ECO:0000313" key="3">
    <source>
        <dbReference type="Proteomes" id="UP000198571"/>
    </source>
</evidence>
<evidence type="ECO:0000313" key="2">
    <source>
        <dbReference type="EMBL" id="SES38742.1"/>
    </source>
</evidence>
<organism evidence="2 3">
    <name type="scientific">Salipaludibacillus aurantiacus</name>
    <dbReference type="NCBI Taxonomy" id="1601833"/>
    <lineage>
        <taxon>Bacteria</taxon>
        <taxon>Bacillati</taxon>
        <taxon>Bacillota</taxon>
        <taxon>Bacilli</taxon>
        <taxon>Bacillales</taxon>
        <taxon>Bacillaceae</taxon>
    </lineage>
</organism>
<keyword evidence="2" id="KW-0969">Cilium</keyword>
<dbReference type="InterPro" id="IPR005186">
    <property type="entry name" value="FlaG"/>
</dbReference>
<dbReference type="Gene3D" id="3.30.160.170">
    <property type="entry name" value="FlaG-like"/>
    <property type="match status" value="1"/>
</dbReference>
<dbReference type="OrthoDB" id="9799867at2"/>
<proteinExistence type="predicted"/>
<dbReference type="Proteomes" id="UP000198571">
    <property type="component" value="Unassembled WGS sequence"/>
</dbReference>
<dbReference type="PANTHER" id="PTHR37166">
    <property type="entry name" value="PROTEIN FLAG"/>
    <property type="match status" value="1"/>
</dbReference>
<accession>A0A1H9WXV0</accession>
<gene>
    <name evidence="2" type="ORF">SAMN05518684_12132</name>
</gene>
<reference evidence="3" key="1">
    <citation type="submission" date="2016-10" db="EMBL/GenBank/DDBJ databases">
        <authorList>
            <person name="Varghese N."/>
            <person name="Submissions S."/>
        </authorList>
    </citation>
    <scope>NUCLEOTIDE SEQUENCE [LARGE SCALE GENOMIC DNA]</scope>
    <source>
        <strain evidence="3">S9</strain>
    </source>
</reference>
<dbReference type="InterPro" id="IPR035924">
    <property type="entry name" value="FlaG-like_sf"/>
</dbReference>
<dbReference type="AlphaFoldDB" id="A0A1H9WXV0"/>
<keyword evidence="2" id="KW-0966">Cell projection</keyword>
<dbReference type="PANTHER" id="PTHR37166:SF1">
    <property type="entry name" value="PROTEIN FLAG"/>
    <property type="match status" value="1"/>
</dbReference>
<dbReference type="STRING" id="1601833.SAMN05518684_12132"/>
<dbReference type="SUPFAM" id="SSF160214">
    <property type="entry name" value="FlaG-like"/>
    <property type="match status" value="1"/>
</dbReference>
<sequence length="129" mass="14588">MEVRSMGSMSVSDLFQQVKAERGPVQARESGEAQGSVDTSSRLAEHESRVKGREWSLEELEHAVEAMNDLGMFRSTSLQFEQHEVLNRTMVKVVDRSTEEVVKEIPPEEFLDMISSMLEFAGIIIDEKV</sequence>
<keyword evidence="3" id="KW-1185">Reference proteome</keyword>
<feature type="region of interest" description="Disordered" evidence="1">
    <location>
        <begin position="1"/>
        <end position="51"/>
    </location>
</feature>